<dbReference type="PANTHER" id="PTHR21631">
    <property type="entry name" value="ISOCITRATE LYASE/MALATE SYNTHASE"/>
    <property type="match status" value="1"/>
</dbReference>
<dbReference type="InterPro" id="IPR015813">
    <property type="entry name" value="Pyrv/PenolPyrv_kinase-like_dom"/>
</dbReference>
<comment type="caution">
    <text evidence="7">The sequence shown here is derived from an EMBL/GenBank/DDBJ whole genome shotgun (WGS) entry which is preliminary data.</text>
</comment>
<dbReference type="NCBIfam" id="NF011645">
    <property type="entry name" value="PRK15063.1"/>
    <property type="match status" value="1"/>
</dbReference>
<dbReference type="InterPro" id="IPR040442">
    <property type="entry name" value="Pyrv_kinase-like_dom_sf"/>
</dbReference>
<organism evidence="7 8">
    <name type="scientific">Acidiferrimicrobium australe</name>
    <dbReference type="NCBI Taxonomy" id="2664430"/>
    <lineage>
        <taxon>Bacteria</taxon>
        <taxon>Bacillati</taxon>
        <taxon>Actinomycetota</taxon>
        <taxon>Acidimicrobiia</taxon>
        <taxon>Acidimicrobiales</taxon>
        <taxon>Acidimicrobiaceae</taxon>
        <taxon>Acidiferrimicrobium</taxon>
    </lineage>
</organism>
<evidence type="ECO:0000256" key="5">
    <source>
        <dbReference type="PIRNR" id="PIRNR001362"/>
    </source>
</evidence>
<feature type="region of interest" description="Disordered" evidence="6">
    <location>
        <begin position="1"/>
        <end position="77"/>
    </location>
</feature>
<proteinExistence type="inferred from homology"/>
<sequence>MGAPRGDPRRRHARDRRAGALAARRRRRGGGRRRRRPGDGRRRTRGLRAGRPGRAVRPLPDPARLRPADLDPRKDPPVVTSPFTAAAAELEARWASDPRWSGVERPYSGADVLRLRGSVGVEHTLARLGAERLWELLHSEDYVNALGAMTGGQAVEMVKAGLQAIYLSGWQVAADANLSEQVYPDQSLYAANSVPAVVRRINNALRRADQIEWSEGGYEGGQRRWLVPIVADAEAGFGGPLNVFELMKQMIEAGAAGVHWEDQLSSEKKCGHMGGKVLIPTQQHVRTLQAARLAADVLDVPTLVIARTDALGATLLTSDVDERDQPFVTGERTPEGFYRIRNGMDIAVARALAYAPYADLIWCETSTPDLDEARLFAERVKAEYPDRMLAYNCSPSFNWKKHLDDETIARFQKELGAMGYAFQFVTLAGWHALNESIFELARGYARSGMSAYVELQEKEFALESEGYTATRHQREVGAGYFDQVVTTLAAGSSTLALAGSTEEAQFEH</sequence>
<comment type="catalytic activity">
    <reaction evidence="3">
        <text>D-threo-isocitrate = glyoxylate + succinate</text>
        <dbReference type="Rhea" id="RHEA:13245"/>
        <dbReference type="ChEBI" id="CHEBI:15562"/>
        <dbReference type="ChEBI" id="CHEBI:30031"/>
        <dbReference type="ChEBI" id="CHEBI:36655"/>
        <dbReference type="EC" id="4.1.3.1"/>
    </reaction>
</comment>
<dbReference type="CDD" id="cd00377">
    <property type="entry name" value="ICL_PEPM"/>
    <property type="match status" value="1"/>
</dbReference>
<feature type="compositionally biased region" description="Basic residues" evidence="6">
    <location>
        <begin position="23"/>
        <end position="48"/>
    </location>
</feature>
<dbReference type="SUPFAM" id="SSF51621">
    <property type="entry name" value="Phosphoenolpyruvate/pyruvate domain"/>
    <property type="match status" value="1"/>
</dbReference>
<dbReference type="PANTHER" id="PTHR21631:SF3">
    <property type="entry name" value="BIFUNCTIONAL GLYOXYLATE CYCLE PROTEIN"/>
    <property type="match status" value="1"/>
</dbReference>
<evidence type="ECO:0000256" key="6">
    <source>
        <dbReference type="SAM" id="MobiDB-lite"/>
    </source>
</evidence>
<evidence type="ECO:0000256" key="1">
    <source>
        <dbReference type="ARBA" id="ARBA00012909"/>
    </source>
</evidence>
<evidence type="ECO:0000256" key="4">
    <source>
        <dbReference type="NCBIfam" id="TIGR01346"/>
    </source>
</evidence>
<dbReference type="EMBL" id="WJHE01000849">
    <property type="protein sequence ID" value="MST34093.1"/>
    <property type="molecule type" value="Genomic_DNA"/>
</dbReference>
<keyword evidence="2 5" id="KW-0456">Lyase</keyword>
<dbReference type="NCBIfam" id="TIGR01346">
    <property type="entry name" value="isocit_lyase"/>
    <property type="match status" value="1"/>
</dbReference>
<feature type="compositionally biased region" description="Basic and acidic residues" evidence="6">
    <location>
        <begin position="63"/>
        <end position="76"/>
    </location>
</feature>
<dbReference type="InterPro" id="IPR018523">
    <property type="entry name" value="Isocitrate_lyase_ph_CS"/>
</dbReference>
<evidence type="ECO:0000256" key="2">
    <source>
        <dbReference type="ARBA" id="ARBA00023239"/>
    </source>
</evidence>
<name>A0ABW9QXD0_9ACTN</name>
<dbReference type="InterPro" id="IPR006254">
    <property type="entry name" value="Isocitrate_lyase"/>
</dbReference>
<evidence type="ECO:0000313" key="7">
    <source>
        <dbReference type="EMBL" id="MST34093.1"/>
    </source>
</evidence>
<dbReference type="Pfam" id="PF00463">
    <property type="entry name" value="ICL"/>
    <property type="match status" value="2"/>
</dbReference>
<dbReference type="InterPro" id="IPR039556">
    <property type="entry name" value="ICL/PEPM"/>
</dbReference>
<gene>
    <name evidence="7" type="primary">aceA</name>
    <name evidence="7" type="ORF">GHK86_15360</name>
</gene>
<evidence type="ECO:0000256" key="3">
    <source>
        <dbReference type="ARBA" id="ARBA00023531"/>
    </source>
</evidence>
<evidence type="ECO:0000313" key="8">
    <source>
        <dbReference type="Proteomes" id="UP000437736"/>
    </source>
</evidence>
<protein>
    <recommendedName>
        <fullName evidence="1 4">Isocitrate lyase</fullName>
    </recommendedName>
</protein>
<dbReference type="GO" id="GO:0004451">
    <property type="term" value="F:isocitrate lyase activity"/>
    <property type="evidence" value="ECO:0007669"/>
    <property type="project" value="UniProtKB-EC"/>
</dbReference>
<keyword evidence="8" id="KW-1185">Reference proteome</keyword>
<feature type="compositionally biased region" description="Low complexity" evidence="6">
    <location>
        <begin position="49"/>
        <end position="58"/>
    </location>
</feature>
<comment type="similarity">
    <text evidence="5">Belongs to the isocitrate lyase/PEP mutase superfamily. Isocitrate lyase family.</text>
</comment>
<dbReference type="Proteomes" id="UP000437736">
    <property type="component" value="Unassembled WGS sequence"/>
</dbReference>
<accession>A0ABW9QXD0</accession>
<reference evidence="7 8" key="1">
    <citation type="submission" date="2019-11" db="EMBL/GenBank/DDBJ databases">
        <title>Acidiferrimicrobium australis gen. nov., sp. nov., an acidophilic and obligately heterotrophic, member of the Actinobacteria that catalyses dissimilatory oxido- reduction of iron isolated from metal-rich acidic water in Chile.</title>
        <authorList>
            <person name="Gonzalez D."/>
            <person name="Huber K."/>
            <person name="Hedrich S."/>
            <person name="Rojas-Villalobos C."/>
            <person name="Quatrini R."/>
            <person name="Dinamarca M.A."/>
            <person name="Schwarz A."/>
            <person name="Canales C."/>
            <person name="Nancucheo I."/>
        </authorList>
    </citation>
    <scope>NUCLEOTIDE SEQUENCE [LARGE SCALE GENOMIC DNA]</scope>
    <source>
        <strain evidence="7 8">USS-CCA1</strain>
    </source>
</reference>
<dbReference type="PIRSF" id="PIRSF001362">
    <property type="entry name" value="Isocit_lyase"/>
    <property type="match status" value="1"/>
</dbReference>
<dbReference type="PROSITE" id="PS00161">
    <property type="entry name" value="ISOCITRATE_LYASE"/>
    <property type="match status" value="1"/>
</dbReference>
<dbReference type="Gene3D" id="3.20.20.60">
    <property type="entry name" value="Phosphoenolpyruvate-binding domains"/>
    <property type="match status" value="1"/>
</dbReference>